<proteinExistence type="predicted"/>
<dbReference type="Gene3D" id="3.90.180.10">
    <property type="entry name" value="Medium-chain alcohol dehydrogenases, catalytic domain"/>
    <property type="match status" value="1"/>
</dbReference>
<dbReference type="InterPro" id="IPR050700">
    <property type="entry name" value="YIM1/Zinc_Alcohol_DH_Fams"/>
</dbReference>
<dbReference type="PANTHER" id="PTHR11695">
    <property type="entry name" value="ALCOHOL DEHYDROGENASE RELATED"/>
    <property type="match status" value="1"/>
</dbReference>
<dbReference type="Proteomes" id="UP000305064">
    <property type="component" value="Unassembled WGS sequence"/>
</dbReference>
<dbReference type="InterPro" id="IPR011032">
    <property type="entry name" value="GroES-like_sf"/>
</dbReference>
<protein>
    <submittedName>
        <fullName evidence="2">GroES-like protein</fullName>
    </submittedName>
</protein>
<dbReference type="AlphaFoldDB" id="A0AB38M506"/>
<dbReference type="SUPFAM" id="SSF50129">
    <property type="entry name" value="GroES-like"/>
    <property type="match status" value="1"/>
</dbReference>
<dbReference type="SMART" id="SM00829">
    <property type="entry name" value="PKS_ER"/>
    <property type="match status" value="1"/>
</dbReference>
<comment type="caution">
    <text evidence="2">The sequence shown here is derived from an EMBL/GenBank/DDBJ whole genome shotgun (WGS) entry which is preliminary data.</text>
</comment>
<accession>A0AB38M506</accession>
<reference evidence="2 3" key="1">
    <citation type="submission" date="2018-10" db="EMBL/GenBank/DDBJ databases">
        <title>Fifty Aureobasidium pullulans genomes reveal a recombining polyextremotolerant generalist.</title>
        <authorList>
            <person name="Gostincar C."/>
            <person name="Turk M."/>
            <person name="Zajc J."/>
            <person name="Gunde-Cimerman N."/>
        </authorList>
    </citation>
    <scope>NUCLEOTIDE SEQUENCE [LARGE SCALE GENOMIC DNA]</scope>
    <source>
        <strain evidence="2 3">EXF-4256</strain>
    </source>
</reference>
<evidence type="ECO:0000259" key="1">
    <source>
        <dbReference type="SMART" id="SM00829"/>
    </source>
</evidence>
<evidence type="ECO:0000313" key="3">
    <source>
        <dbReference type="Proteomes" id="UP000305064"/>
    </source>
</evidence>
<feature type="domain" description="Enoyl reductase (ER)" evidence="1">
    <location>
        <begin position="17"/>
        <end position="364"/>
    </location>
</feature>
<sequence>MASAVKAWTFTHEGYPHAIHKSALPAPFRPSATELHVRVKAAALNPVDIQLSVVTKILFAGGKTTLIQLMNLPIWKYLPKFFAPLEKGIAEDFSGIVESAGKDSGYEVGDEVFGITFTLTGGTLQNVAIVNTKSSIVVKKPQDMSWEQAAALPLVWLTGILHSYKAVTSTLTHTARTAISNVELFIQSNSRLAVLGGSSGVGMYVLQLAAQRGWEVLSTCSSRNAEFVKSMGATRVVDYNTSDVTQAVGEFEPSAIIDCVGGTSCIGLANRYVTIVGDKTGRDSMGGAATYLWNPQMVVRTLLGKIGVGKSYACVNLKFQKEWLEETLSLDREKIIIDSTWEFDQAKEAFAKLNTGRATGKVIVRVG</sequence>
<dbReference type="GO" id="GO:0016491">
    <property type="term" value="F:oxidoreductase activity"/>
    <property type="evidence" value="ECO:0007669"/>
    <property type="project" value="InterPro"/>
</dbReference>
<organism evidence="2 3">
    <name type="scientific">Aureobasidium pullulans</name>
    <name type="common">Black yeast</name>
    <name type="synonym">Pullularia pullulans</name>
    <dbReference type="NCBI Taxonomy" id="5580"/>
    <lineage>
        <taxon>Eukaryota</taxon>
        <taxon>Fungi</taxon>
        <taxon>Dikarya</taxon>
        <taxon>Ascomycota</taxon>
        <taxon>Pezizomycotina</taxon>
        <taxon>Dothideomycetes</taxon>
        <taxon>Dothideomycetidae</taxon>
        <taxon>Dothideales</taxon>
        <taxon>Saccotheciaceae</taxon>
        <taxon>Aureobasidium</taxon>
    </lineage>
</organism>
<dbReference type="InterPro" id="IPR036291">
    <property type="entry name" value="NAD(P)-bd_dom_sf"/>
</dbReference>
<dbReference type="Gene3D" id="3.40.50.720">
    <property type="entry name" value="NAD(P)-binding Rossmann-like Domain"/>
    <property type="match status" value="1"/>
</dbReference>
<evidence type="ECO:0000313" key="2">
    <source>
        <dbReference type="EMBL" id="THY76718.1"/>
    </source>
</evidence>
<gene>
    <name evidence="2" type="ORF">D6C94_02801</name>
</gene>
<dbReference type="InterPro" id="IPR013154">
    <property type="entry name" value="ADH-like_N"/>
</dbReference>
<dbReference type="CDD" id="cd08267">
    <property type="entry name" value="MDR1"/>
    <property type="match status" value="1"/>
</dbReference>
<name>A0AB38M506_AURPU</name>
<dbReference type="EMBL" id="QZBJ01000014">
    <property type="protein sequence ID" value="THY76718.1"/>
    <property type="molecule type" value="Genomic_DNA"/>
</dbReference>
<dbReference type="SUPFAM" id="SSF51735">
    <property type="entry name" value="NAD(P)-binding Rossmann-fold domains"/>
    <property type="match status" value="1"/>
</dbReference>
<dbReference type="Pfam" id="PF13602">
    <property type="entry name" value="ADH_zinc_N_2"/>
    <property type="match status" value="1"/>
</dbReference>
<dbReference type="PANTHER" id="PTHR11695:SF294">
    <property type="entry name" value="RETICULON-4-INTERACTING PROTEIN 1, MITOCHONDRIAL"/>
    <property type="match status" value="1"/>
</dbReference>
<dbReference type="Pfam" id="PF08240">
    <property type="entry name" value="ADH_N"/>
    <property type="match status" value="1"/>
</dbReference>
<dbReference type="InterPro" id="IPR020843">
    <property type="entry name" value="ER"/>
</dbReference>